<accession>A0A016BRG4</accession>
<proteinExistence type="predicted"/>
<dbReference type="AlphaFoldDB" id="A0A016BRG4"/>
<dbReference type="Proteomes" id="UP000020938">
    <property type="component" value="Unassembled WGS sequence"/>
</dbReference>
<dbReference type="PATRIC" id="fig|1339314.3.peg.4327"/>
<dbReference type="EMBL" id="JGDS01000067">
    <property type="protein sequence ID" value="EXZ71397.1"/>
    <property type="molecule type" value="Genomic_DNA"/>
</dbReference>
<protein>
    <submittedName>
        <fullName evidence="1">Uncharacterized protein</fullName>
    </submittedName>
</protein>
<evidence type="ECO:0000313" key="2">
    <source>
        <dbReference type="Proteomes" id="UP000020938"/>
    </source>
</evidence>
<name>A0A016BRG4_BACFG</name>
<organism evidence="1 2">
    <name type="scientific">Bacteroides fragilis str. 3976T8</name>
    <dbReference type="NCBI Taxonomy" id="1339314"/>
    <lineage>
        <taxon>Bacteria</taxon>
        <taxon>Pseudomonadati</taxon>
        <taxon>Bacteroidota</taxon>
        <taxon>Bacteroidia</taxon>
        <taxon>Bacteroidales</taxon>
        <taxon>Bacteroidaceae</taxon>
        <taxon>Bacteroides</taxon>
    </lineage>
</organism>
<evidence type="ECO:0000313" key="1">
    <source>
        <dbReference type="EMBL" id="EXZ71397.1"/>
    </source>
</evidence>
<reference evidence="1 2" key="1">
    <citation type="submission" date="2014-02" db="EMBL/GenBank/DDBJ databases">
        <authorList>
            <person name="Sears C."/>
            <person name="Carroll K."/>
            <person name="Sack B.R."/>
            <person name="Qadri F."/>
            <person name="Myers L.L."/>
            <person name="Chung G.-T."/>
            <person name="Escheverria P."/>
            <person name="Fraser C.M."/>
            <person name="Sadzewicz L."/>
            <person name="Shefchek K.A."/>
            <person name="Tallon L."/>
            <person name="Das S.P."/>
            <person name="Daugherty S."/>
            <person name="Mongodin E.F."/>
        </authorList>
    </citation>
    <scope>NUCLEOTIDE SEQUENCE [LARGE SCALE GENOMIC DNA]</scope>
    <source>
        <strain evidence="1 2">3976T8</strain>
    </source>
</reference>
<comment type="caution">
    <text evidence="1">The sequence shown here is derived from an EMBL/GenBank/DDBJ whole genome shotgun (WGS) entry which is preliminary data.</text>
</comment>
<gene>
    <name evidence="1" type="ORF">M123_4189</name>
</gene>
<sequence>MNNMGGNIITLICNSCGCGKTEAQEYLDSELQNLRELQELDDLRESDIELACSNLGLDLDYQEYFINRLAGA</sequence>